<evidence type="ECO:0000313" key="2">
    <source>
        <dbReference type="EMBL" id="KAF1727314.1"/>
    </source>
</evidence>
<comment type="caution">
    <text evidence="2">The sequence shown here is derived from an EMBL/GenBank/DDBJ whole genome shotgun (WGS) entry which is preliminary data.</text>
</comment>
<evidence type="ECO:0000313" key="3">
    <source>
        <dbReference type="Proteomes" id="UP000781710"/>
    </source>
</evidence>
<accession>A0ABQ6ZLS0</accession>
<keyword evidence="3" id="KW-1185">Reference proteome</keyword>
<reference evidence="2 3" key="1">
    <citation type="submission" date="2017-10" db="EMBL/GenBank/DDBJ databases">
        <title>Whole genome sequencing of members of genus Pseudoxanthomonas.</title>
        <authorList>
            <person name="Kumar S."/>
            <person name="Bansal K."/>
            <person name="Kaur A."/>
            <person name="Patil P."/>
            <person name="Sharma S."/>
            <person name="Patil P.B."/>
        </authorList>
    </citation>
    <scope>NUCLEOTIDE SEQUENCE [LARGE SCALE GENOMIC DNA]</scope>
    <source>
        <strain evidence="2 3">DSM 17109</strain>
    </source>
</reference>
<feature type="compositionally biased region" description="Polar residues" evidence="1">
    <location>
        <begin position="331"/>
        <end position="343"/>
    </location>
</feature>
<dbReference type="Proteomes" id="UP000781710">
    <property type="component" value="Unassembled WGS sequence"/>
</dbReference>
<gene>
    <name evidence="2" type="ORF">CSC78_00365</name>
</gene>
<feature type="compositionally biased region" description="Basic and acidic residues" evidence="1">
    <location>
        <begin position="310"/>
        <end position="322"/>
    </location>
</feature>
<feature type="region of interest" description="Disordered" evidence="1">
    <location>
        <begin position="295"/>
        <end position="348"/>
    </location>
</feature>
<proteinExistence type="predicted"/>
<sequence length="497" mass="52246">MQALRPLDYWLHYRLMQATGVEEALGGEAQAVAALKALAEDYERQARGTQAQVPKMIPAAFTGEGMSSGFLGLGMGTFGGFMTGGLLSGMVAGASDDKLAELAKEGPIQLGGKEGGAQVTIGSDGSISQEYTYDGKIDDGLTGKIKMKMKMDACPDAQGKITVVSDIDSSVRVTGKEGTGGYVHSRFVYERWLDDDAQLIQGPDGSSSRMDLKMGGYENYASQHVDISAGWSRGGRETFENRGEQGFSIFRPDEVRRTQQLMQGAQLIQTLFAEMLLRGSGKQAPWESGRCVELKPTSTPAKRKGAKPSTHYEVEAAPRAKSDGAPAGGTVTATLSGGASLQPSGGKVPADAKYAYAGPDKKNEEATIKFEARSKRGVGRATLEFDTKRPQAYTAAGGLDAFHGTGTICNLAETFTISGGGNTVTFTPQNDQAGSYSYQGNMGGIGVYGSGTYSVSADEKGGTMTGSGNGCVKTPMGTRCNNGTERYTLTPIAPCAE</sequence>
<protein>
    <submittedName>
        <fullName evidence="2">Uncharacterized protein</fullName>
    </submittedName>
</protein>
<name>A0ABQ6ZLS0_9GAMM</name>
<evidence type="ECO:0000256" key="1">
    <source>
        <dbReference type="SAM" id="MobiDB-lite"/>
    </source>
</evidence>
<dbReference type="EMBL" id="PDWW01000001">
    <property type="protein sequence ID" value="KAF1727314.1"/>
    <property type="molecule type" value="Genomic_DNA"/>
</dbReference>
<organism evidence="2 3">
    <name type="scientific">Pseudoxanthomonas japonensis</name>
    <dbReference type="NCBI Taxonomy" id="69284"/>
    <lineage>
        <taxon>Bacteria</taxon>
        <taxon>Pseudomonadati</taxon>
        <taxon>Pseudomonadota</taxon>
        <taxon>Gammaproteobacteria</taxon>
        <taxon>Lysobacterales</taxon>
        <taxon>Lysobacteraceae</taxon>
        <taxon>Pseudoxanthomonas</taxon>
    </lineage>
</organism>